<dbReference type="GO" id="GO:0001018">
    <property type="term" value="F:mitochondrial promoter sequence-specific DNA binding"/>
    <property type="evidence" value="ECO:0007669"/>
    <property type="project" value="TreeGrafter"/>
</dbReference>
<dbReference type="InterPro" id="IPR002092">
    <property type="entry name" value="DNA-dir_Rpol_phage-type"/>
</dbReference>
<comment type="similarity">
    <text evidence="3 11">Belongs to the phage and mitochondrial RNA polymerase family.</text>
</comment>
<dbReference type="PANTHER" id="PTHR10102:SF0">
    <property type="entry name" value="DNA-DIRECTED RNA POLYMERASE, MITOCHONDRIAL"/>
    <property type="match status" value="1"/>
</dbReference>
<evidence type="ECO:0000256" key="4">
    <source>
        <dbReference type="ARBA" id="ARBA00022478"/>
    </source>
</evidence>
<gene>
    <name evidence="14" type="ORF">PV11_03155</name>
</gene>
<comment type="function">
    <text evidence="1 11">DNA-dependent RNA polymerase catalyzes the transcription of DNA into RNA using the four ribonucleoside triphosphates as substrates.</text>
</comment>
<evidence type="ECO:0000256" key="5">
    <source>
        <dbReference type="ARBA" id="ARBA00022679"/>
    </source>
</evidence>
<name>A0A0D1YYE7_9EURO</name>
<accession>A0A0D1YYE7</accession>
<dbReference type="SMART" id="SM01311">
    <property type="entry name" value="RPOL_N"/>
    <property type="match status" value="1"/>
</dbReference>
<dbReference type="GO" id="GO:0034245">
    <property type="term" value="C:mitochondrial DNA-directed RNA polymerase complex"/>
    <property type="evidence" value="ECO:0007669"/>
    <property type="project" value="TreeGrafter"/>
</dbReference>
<evidence type="ECO:0000313" key="15">
    <source>
        <dbReference type="Proteomes" id="UP000053599"/>
    </source>
</evidence>
<dbReference type="InterPro" id="IPR046950">
    <property type="entry name" value="DNA-dir_Rpol_C_phage-type"/>
</dbReference>
<dbReference type="Gene3D" id="1.10.150.20">
    <property type="entry name" value="5' to 3' exonuclease, C-terminal subdomain"/>
    <property type="match status" value="1"/>
</dbReference>
<keyword evidence="8" id="KW-0496">Mitochondrion</keyword>
<dbReference type="Pfam" id="PF14700">
    <property type="entry name" value="RPOL_N"/>
    <property type="match status" value="1"/>
</dbReference>
<dbReference type="InterPro" id="IPR043502">
    <property type="entry name" value="DNA/RNA_pol_sf"/>
</dbReference>
<dbReference type="STRING" id="1016849.A0A0D1YYE7"/>
<dbReference type="Gene3D" id="1.10.1320.10">
    <property type="entry name" value="DNA-directed RNA polymerase, N-terminal domain"/>
    <property type="match status" value="1"/>
</dbReference>
<dbReference type="GO" id="GO:0003899">
    <property type="term" value="F:DNA-directed RNA polymerase activity"/>
    <property type="evidence" value="ECO:0007669"/>
    <property type="project" value="UniProtKB-EC"/>
</dbReference>
<evidence type="ECO:0000256" key="10">
    <source>
        <dbReference type="ARBA" id="ARBA00048552"/>
    </source>
</evidence>
<evidence type="ECO:0000256" key="11">
    <source>
        <dbReference type="RuleBase" id="RU003805"/>
    </source>
</evidence>
<dbReference type="PROSITE" id="PS00900">
    <property type="entry name" value="RNA_POL_PHAGE_1"/>
    <property type="match status" value="1"/>
</dbReference>
<evidence type="ECO:0000256" key="8">
    <source>
        <dbReference type="ARBA" id="ARBA00023128"/>
    </source>
</evidence>
<evidence type="ECO:0000256" key="7">
    <source>
        <dbReference type="ARBA" id="ARBA00022946"/>
    </source>
</evidence>
<evidence type="ECO:0000256" key="2">
    <source>
        <dbReference type="ARBA" id="ARBA00004173"/>
    </source>
</evidence>
<evidence type="ECO:0000256" key="1">
    <source>
        <dbReference type="ARBA" id="ARBA00004026"/>
    </source>
</evidence>
<feature type="domain" description="DNA-directed RNA polymerase N-terminal" evidence="13">
    <location>
        <begin position="352"/>
        <end position="673"/>
    </location>
</feature>
<evidence type="ECO:0000256" key="9">
    <source>
        <dbReference type="ARBA" id="ARBA00023163"/>
    </source>
</evidence>
<proteinExistence type="inferred from homology"/>
<dbReference type="PROSITE" id="PS00489">
    <property type="entry name" value="RNA_POL_PHAGE_2"/>
    <property type="match status" value="1"/>
</dbReference>
<dbReference type="EMBL" id="KN846951">
    <property type="protein sequence ID" value="KIV87622.1"/>
    <property type="molecule type" value="Genomic_DNA"/>
</dbReference>
<dbReference type="EC" id="2.7.7.6" evidence="11"/>
<evidence type="ECO:0000256" key="6">
    <source>
        <dbReference type="ARBA" id="ARBA00022695"/>
    </source>
</evidence>
<evidence type="ECO:0000259" key="13">
    <source>
        <dbReference type="SMART" id="SM01311"/>
    </source>
</evidence>
<keyword evidence="6 11" id="KW-0548">Nucleotidyltransferase</keyword>
<dbReference type="Proteomes" id="UP000053599">
    <property type="component" value="Unassembled WGS sequence"/>
</dbReference>
<dbReference type="HOGENOM" id="CLU_003364_1_0_1"/>
<comment type="catalytic activity">
    <reaction evidence="10 11">
        <text>RNA(n) + a ribonucleoside 5'-triphosphate = RNA(n+1) + diphosphate</text>
        <dbReference type="Rhea" id="RHEA:21248"/>
        <dbReference type="Rhea" id="RHEA-COMP:14527"/>
        <dbReference type="Rhea" id="RHEA-COMP:17342"/>
        <dbReference type="ChEBI" id="CHEBI:33019"/>
        <dbReference type="ChEBI" id="CHEBI:61557"/>
        <dbReference type="ChEBI" id="CHEBI:140395"/>
        <dbReference type="EC" id="2.7.7.6"/>
    </reaction>
</comment>
<dbReference type="GO" id="GO:0006390">
    <property type="term" value="P:mitochondrial transcription"/>
    <property type="evidence" value="ECO:0007669"/>
    <property type="project" value="TreeGrafter"/>
</dbReference>
<dbReference type="OrthoDB" id="276422at2759"/>
<evidence type="ECO:0000313" key="14">
    <source>
        <dbReference type="EMBL" id="KIV87622.1"/>
    </source>
</evidence>
<organism evidence="14 15">
    <name type="scientific">Exophiala sideris</name>
    <dbReference type="NCBI Taxonomy" id="1016849"/>
    <lineage>
        <taxon>Eukaryota</taxon>
        <taxon>Fungi</taxon>
        <taxon>Dikarya</taxon>
        <taxon>Ascomycota</taxon>
        <taxon>Pezizomycotina</taxon>
        <taxon>Eurotiomycetes</taxon>
        <taxon>Chaetothyriomycetidae</taxon>
        <taxon>Chaetothyriales</taxon>
        <taxon>Herpotrichiellaceae</taxon>
        <taxon>Exophiala</taxon>
    </lineage>
</organism>
<reference evidence="14 15" key="1">
    <citation type="submission" date="2015-01" db="EMBL/GenBank/DDBJ databases">
        <title>The Genome Sequence of Exophiala sideris CBS121828.</title>
        <authorList>
            <consortium name="The Broad Institute Genomics Platform"/>
            <person name="Cuomo C."/>
            <person name="de Hoog S."/>
            <person name="Gorbushina A."/>
            <person name="Stielow B."/>
            <person name="Teixiera M."/>
            <person name="Abouelleil A."/>
            <person name="Chapman S.B."/>
            <person name="Priest M."/>
            <person name="Young S.K."/>
            <person name="Wortman J."/>
            <person name="Nusbaum C."/>
            <person name="Birren B."/>
        </authorList>
    </citation>
    <scope>NUCLEOTIDE SEQUENCE [LARGE SCALE GENOMIC DNA]</scope>
    <source>
        <strain evidence="14 15">CBS 121828</strain>
    </source>
</reference>
<sequence>MLTRAALRRRHTLRQVQQAAENIQLPWLCPILIRSHPPQRQQRSISSRPSVSRSKTSPAPITQSRHLASPAAAPESFDRNDDYIPFVYSNGEYPVHHRSSRPATGDLTPFDLSQILMLENGAEASQDHDGTDYVPGVNIRRNITEIEATLAACLQVRRWDRAFVLLSQLAASYQTKPTRIQDSYSKVFAAMIDDFLRNHNMAHEKRINEWIEVQMRRAGLEPDAYTLALRIKVALESLTGGKRTRTIRRYWDMTTENGLESKVLSLREVLDERDLGRLSQICPLEVKSFQAEDISSASRDISADGISKVDVHVRETEQKGMGLTSLRTSLGVFAGEDKLSQEVDLDEDPSITRQRRLERDAIQSAVHRWQVENEKRAQRGITGDLAHGKIGALLWQWHEILAKKITKEIKMAKEEDGVSGTKSSQQKLRAEYSPFLELLPSEKVAAVTSIALMQMMSKLGASKPVKLVRLVTELGQAIETEYDATQLARRKTEMYKMRKKMHDPEATWMATTDHQMHRRTTHHAAIPLKYTKNWSKTIHVKLGSILCELMFDTARILITREDKATGKKMTIPQPVFIHATSYQNGRRVGVVSLHEDFVKILMSEPAQHLIAKQLPMVCPPKPWNNFDEGGYLESKQPFLRIKHHENAQAQYGLAAAERGDLDQLFAGVDVLGKTGWRINKQVFNVMVEAWNSGQEVANLPPLNKVFPEVERPSEDATSKERYDWFVKMRQIDNEKNGIHSNRCFQNFQMEIAKSYLDETFYLPHNVDFRGRAYPIPPYLNQMGADNARGLLLFDKGRELGNDGLRWLKIHLSNVYGYDKASLADRAQFPMEHIDEIYDSVKNPLNGRRWWLTAEDPWQCLAACYELTNALDSVDSTKFVSRLPIHQDGSCNGLQHYAALGGDVAGARQVNLVPGDKPADVYTGVCELVKAEIKEDAANGDALAQLLDGKVTRKVVKQTVMTNVYGVTFLGAIRQVRRQVDDLLPEIKAAQLSGKASSYIARKIFKGLGALFTGAHEIQYWLGDCANRISSSISPAQQDRMYQKEYETESAEQEPQRRKKSKSKSLLESSNFQSTVIWTTPLKLPVVQPYRLNKGLKIQTNLQNITLAQPSVADSVNKRKQLQAFPPNFIHSLDASHMILSALKANELGLSFSAVHDSFWAHAADINTLNVLLRDSFIRMHSEDIIGRLSAEFKKRYEGHYYLAQINKGNVLGKAITAYRDQMVQQGVFKPSKGAKAVSERREQELLREIRRRKLLESEDPEEREEGEKMVTAATIFEQHDGEKYLFHRDSLGETAIGVIPEHAKEATVEDAIHASEVADDVDIASTLEPLRDAVTNDDDMIDLDDADVAKTAPTPPADNVILNAFGQKVRKHKAKKSANNQMWLWLPIKFRPVPKKGEFDVNRLKDSTYFFS</sequence>
<dbReference type="Pfam" id="PF00940">
    <property type="entry name" value="RNA_pol"/>
    <property type="match status" value="1"/>
</dbReference>
<feature type="region of interest" description="Disordered" evidence="12">
    <location>
        <begin position="38"/>
        <end position="76"/>
    </location>
</feature>
<dbReference type="InterPro" id="IPR029262">
    <property type="entry name" value="RPOL_N"/>
</dbReference>
<feature type="region of interest" description="Disordered" evidence="12">
    <location>
        <begin position="1035"/>
        <end position="1065"/>
    </location>
</feature>
<keyword evidence="4 11" id="KW-0240">DNA-directed RNA polymerase</keyword>
<dbReference type="PANTHER" id="PTHR10102">
    <property type="entry name" value="DNA-DIRECTED RNA POLYMERASE, MITOCHONDRIAL"/>
    <property type="match status" value="1"/>
</dbReference>
<keyword evidence="7" id="KW-0809">Transit peptide</keyword>
<comment type="subcellular location">
    <subcellularLocation>
        <location evidence="2">Mitochondrion</location>
    </subcellularLocation>
</comment>
<dbReference type="Gene3D" id="1.10.287.280">
    <property type="match status" value="1"/>
</dbReference>
<keyword evidence="9 11" id="KW-0804">Transcription</keyword>
<protein>
    <recommendedName>
        <fullName evidence="11">DNA-directed RNA polymerase</fullName>
        <ecNumber evidence="11">2.7.7.6</ecNumber>
    </recommendedName>
</protein>
<keyword evidence="5 11" id="KW-0808">Transferase</keyword>
<feature type="compositionally biased region" description="Low complexity" evidence="12">
    <location>
        <begin position="38"/>
        <end position="58"/>
    </location>
</feature>
<dbReference type="FunFam" id="1.10.150.20:FF:000041">
    <property type="entry name" value="DNA-directed RNA polymerase"/>
    <property type="match status" value="1"/>
</dbReference>
<dbReference type="SUPFAM" id="SSF56672">
    <property type="entry name" value="DNA/RNA polymerases"/>
    <property type="match status" value="1"/>
</dbReference>
<evidence type="ECO:0000256" key="3">
    <source>
        <dbReference type="ARBA" id="ARBA00009493"/>
    </source>
</evidence>
<evidence type="ECO:0000256" key="12">
    <source>
        <dbReference type="SAM" id="MobiDB-lite"/>
    </source>
</evidence>
<dbReference type="FunFam" id="1.10.287.280:FF:000001">
    <property type="entry name" value="DNA-directed RNA polymerase"/>
    <property type="match status" value="1"/>
</dbReference>
<dbReference type="InterPro" id="IPR037159">
    <property type="entry name" value="RNA_POL_N_sf"/>
</dbReference>